<dbReference type="InterPro" id="IPR029044">
    <property type="entry name" value="Nucleotide-diphossugar_trans"/>
</dbReference>
<dbReference type="GeneID" id="25732853"/>
<feature type="domain" description="Nucleotidyl transferase" evidence="8">
    <location>
        <begin position="1"/>
        <end position="45"/>
    </location>
</feature>
<dbReference type="InterPro" id="IPR005835">
    <property type="entry name" value="NTP_transferase_dom"/>
</dbReference>
<dbReference type="AlphaFoldDB" id="A0A0D2K9N6"/>
<keyword evidence="4" id="KW-0021">Allosteric enzyme</keyword>
<gene>
    <name evidence="9" type="ORF">MNEG_15214</name>
</gene>
<dbReference type="Proteomes" id="UP000054498">
    <property type="component" value="Unassembled WGS sequence"/>
</dbReference>
<dbReference type="InterPro" id="IPR011831">
    <property type="entry name" value="ADP-Glc_PPase"/>
</dbReference>
<dbReference type="Pfam" id="PF00483">
    <property type="entry name" value="NTP_transferase"/>
    <property type="match status" value="1"/>
</dbReference>
<keyword evidence="10" id="KW-1185">Reference proteome</keyword>
<name>A0A0D2K9N6_9CHLO</name>
<reference evidence="9 10" key="1">
    <citation type="journal article" date="2013" name="BMC Genomics">
        <title>Reconstruction of the lipid metabolism for the microalga Monoraphidium neglectum from its genome sequence reveals characteristics suitable for biofuel production.</title>
        <authorList>
            <person name="Bogen C."/>
            <person name="Al-Dilaimi A."/>
            <person name="Albersmeier A."/>
            <person name="Wichmann J."/>
            <person name="Grundmann M."/>
            <person name="Rupp O."/>
            <person name="Lauersen K.J."/>
            <person name="Blifernez-Klassen O."/>
            <person name="Kalinowski J."/>
            <person name="Goesmann A."/>
            <person name="Mussgnug J.H."/>
            <person name="Kruse O."/>
        </authorList>
    </citation>
    <scope>NUCLEOTIDE SEQUENCE [LARGE SCALE GENOMIC DNA]</scope>
    <source>
        <strain evidence="9 10">SAG 48.87</strain>
    </source>
</reference>
<sequence>MILGGGPGNELRPLTDVRAEPAVPFAGLFRLIDIPISNCINSAMRCNRRAPSRTLRRAPL</sequence>
<dbReference type="OrthoDB" id="1733332at2759"/>
<dbReference type="PANTHER" id="PTHR43523">
    <property type="entry name" value="GLUCOSE-1-PHOSPHATE ADENYLYLTRANSFERASE-RELATED"/>
    <property type="match status" value="1"/>
</dbReference>
<evidence type="ECO:0000256" key="4">
    <source>
        <dbReference type="ARBA" id="ARBA00022533"/>
    </source>
</evidence>
<evidence type="ECO:0000256" key="7">
    <source>
        <dbReference type="ARBA" id="ARBA00022741"/>
    </source>
</evidence>
<dbReference type="SUPFAM" id="SSF53448">
    <property type="entry name" value="Nucleotide-diphospho-sugar transferases"/>
    <property type="match status" value="1"/>
</dbReference>
<dbReference type="KEGG" id="mng:MNEG_15214"/>
<evidence type="ECO:0000313" key="9">
    <source>
        <dbReference type="EMBL" id="KIY92748.1"/>
    </source>
</evidence>
<evidence type="ECO:0000256" key="6">
    <source>
        <dbReference type="ARBA" id="ARBA00022695"/>
    </source>
</evidence>
<dbReference type="EC" id="2.7.7.27" evidence="3"/>
<organism evidence="9 10">
    <name type="scientific">Monoraphidium neglectum</name>
    <dbReference type="NCBI Taxonomy" id="145388"/>
    <lineage>
        <taxon>Eukaryota</taxon>
        <taxon>Viridiplantae</taxon>
        <taxon>Chlorophyta</taxon>
        <taxon>core chlorophytes</taxon>
        <taxon>Chlorophyceae</taxon>
        <taxon>CS clade</taxon>
        <taxon>Sphaeropleales</taxon>
        <taxon>Selenastraceae</taxon>
        <taxon>Monoraphidium</taxon>
    </lineage>
</organism>
<proteinExistence type="inferred from homology"/>
<accession>A0A0D2K9N6</accession>
<dbReference type="GO" id="GO:0000166">
    <property type="term" value="F:nucleotide binding"/>
    <property type="evidence" value="ECO:0007669"/>
    <property type="project" value="UniProtKB-KW"/>
</dbReference>
<evidence type="ECO:0000313" key="10">
    <source>
        <dbReference type="Proteomes" id="UP000054498"/>
    </source>
</evidence>
<dbReference type="Gene3D" id="3.90.550.10">
    <property type="entry name" value="Spore Coat Polysaccharide Biosynthesis Protein SpsA, Chain A"/>
    <property type="match status" value="1"/>
</dbReference>
<evidence type="ECO:0000259" key="8">
    <source>
        <dbReference type="Pfam" id="PF00483"/>
    </source>
</evidence>
<dbReference type="EMBL" id="KK105350">
    <property type="protein sequence ID" value="KIY92748.1"/>
    <property type="molecule type" value="Genomic_DNA"/>
</dbReference>
<dbReference type="PANTHER" id="PTHR43523:SF12">
    <property type="entry name" value="GLUCOSE-1-PHOSPHATE ADENYLYLTRANSFERASE LARGE SUBUNIT 1, CHLOROPLASTIC-RELATED"/>
    <property type="match status" value="1"/>
</dbReference>
<comment type="catalytic activity">
    <reaction evidence="1">
        <text>alpha-D-glucose 1-phosphate + ATP + H(+) = ADP-alpha-D-glucose + diphosphate</text>
        <dbReference type="Rhea" id="RHEA:12120"/>
        <dbReference type="ChEBI" id="CHEBI:15378"/>
        <dbReference type="ChEBI" id="CHEBI:30616"/>
        <dbReference type="ChEBI" id="CHEBI:33019"/>
        <dbReference type="ChEBI" id="CHEBI:57498"/>
        <dbReference type="ChEBI" id="CHEBI:58601"/>
        <dbReference type="EC" id="2.7.7.27"/>
    </reaction>
</comment>
<comment type="similarity">
    <text evidence="2">Belongs to the bacterial/plant glucose-1-phosphate adenylyltransferase family.</text>
</comment>
<protein>
    <recommendedName>
        <fullName evidence="3">glucose-1-phosphate adenylyltransferase</fullName>
        <ecNumber evidence="3">2.7.7.27</ecNumber>
    </recommendedName>
</protein>
<evidence type="ECO:0000256" key="2">
    <source>
        <dbReference type="ARBA" id="ARBA00010443"/>
    </source>
</evidence>
<keyword evidence="5 9" id="KW-0808">Transferase</keyword>
<dbReference type="GO" id="GO:0005978">
    <property type="term" value="P:glycogen biosynthetic process"/>
    <property type="evidence" value="ECO:0007669"/>
    <property type="project" value="InterPro"/>
</dbReference>
<keyword evidence="6 9" id="KW-0548">Nucleotidyltransferase</keyword>
<evidence type="ECO:0000256" key="5">
    <source>
        <dbReference type="ARBA" id="ARBA00022679"/>
    </source>
</evidence>
<dbReference type="RefSeq" id="XP_013891768.1">
    <property type="nucleotide sequence ID" value="XM_014036314.1"/>
</dbReference>
<keyword evidence="7" id="KW-0547">Nucleotide-binding</keyword>
<evidence type="ECO:0000256" key="1">
    <source>
        <dbReference type="ARBA" id="ARBA00000956"/>
    </source>
</evidence>
<evidence type="ECO:0000256" key="3">
    <source>
        <dbReference type="ARBA" id="ARBA00012460"/>
    </source>
</evidence>
<dbReference type="GO" id="GO:0008878">
    <property type="term" value="F:glucose-1-phosphate adenylyltransferase activity"/>
    <property type="evidence" value="ECO:0007669"/>
    <property type="project" value="UniProtKB-EC"/>
</dbReference>
<dbReference type="STRING" id="145388.A0A0D2K9N6"/>